<reference evidence="4 5" key="1">
    <citation type="submission" date="2024-03" db="EMBL/GenBank/DDBJ databases">
        <title>Aquirufa genome sequencing.</title>
        <authorList>
            <person name="Pitt A."/>
            <person name="Hahn M.W."/>
        </authorList>
    </citation>
    <scope>NUCLEOTIDE SEQUENCE [LARGE SCALE GENOMIC DNA]</scope>
    <source>
        <strain evidence="4 5">OSTEICH-129V</strain>
    </source>
</reference>
<feature type="transmembrane region" description="Helical" evidence="2">
    <location>
        <begin position="101"/>
        <end position="119"/>
    </location>
</feature>
<evidence type="ECO:0000256" key="1">
    <source>
        <dbReference type="ARBA" id="ARBA00023125"/>
    </source>
</evidence>
<sequence>MTQSYLQMEFGARLKELRTRLNISQKELSEQTGLTLRTIQRIENNEVKPSLYSVKVLGEVLQADLSPCVKPSEAKPYEFNLTLKITDMNQFLHDLTVLFKTHWKTIFLIVLVIWLLTSYTDIKSGIMDGWNGK</sequence>
<dbReference type="RefSeq" id="WP_377983344.1">
    <property type="nucleotide sequence ID" value="NZ_JBBKXZ010000002.1"/>
</dbReference>
<keyword evidence="1" id="KW-0238">DNA-binding</keyword>
<keyword evidence="2" id="KW-1133">Transmembrane helix</keyword>
<dbReference type="SUPFAM" id="SSF47413">
    <property type="entry name" value="lambda repressor-like DNA-binding domains"/>
    <property type="match status" value="1"/>
</dbReference>
<evidence type="ECO:0000313" key="4">
    <source>
        <dbReference type="EMBL" id="MFD3394462.1"/>
    </source>
</evidence>
<comment type="caution">
    <text evidence="4">The sequence shown here is derived from an EMBL/GenBank/DDBJ whole genome shotgun (WGS) entry which is preliminary data.</text>
</comment>
<name>A0ABW6DC44_9BACT</name>
<organism evidence="4 5">
    <name type="scientific">Aquirufa avitistagni</name>
    <dbReference type="NCBI Taxonomy" id="3104728"/>
    <lineage>
        <taxon>Bacteria</taxon>
        <taxon>Pseudomonadati</taxon>
        <taxon>Bacteroidota</taxon>
        <taxon>Cytophagia</taxon>
        <taxon>Cytophagales</taxon>
        <taxon>Flectobacillaceae</taxon>
        <taxon>Aquirufa</taxon>
    </lineage>
</organism>
<dbReference type="Gene3D" id="1.10.260.40">
    <property type="entry name" value="lambda repressor-like DNA-binding domains"/>
    <property type="match status" value="1"/>
</dbReference>
<dbReference type="PANTHER" id="PTHR46797:SF1">
    <property type="entry name" value="METHYLPHOSPHONATE SYNTHASE"/>
    <property type="match status" value="1"/>
</dbReference>
<dbReference type="PROSITE" id="PS50943">
    <property type="entry name" value="HTH_CROC1"/>
    <property type="match status" value="1"/>
</dbReference>
<protein>
    <submittedName>
        <fullName evidence="4">Helix-turn-helix transcriptional regulator</fullName>
    </submittedName>
</protein>
<feature type="domain" description="HTH cro/C1-type" evidence="3">
    <location>
        <begin position="14"/>
        <end position="68"/>
    </location>
</feature>
<dbReference type="SMART" id="SM00530">
    <property type="entry name" value="HTH_XRE"/>
    <property type="match status" value="1"/>
</dbReference>
<dbReference type="InterPro" id="IPR010982">
    <property type="entry name" value="Lambda_DNA-bd_dom_sf"/>
</dbReference>
<evidence type="ECO:0000259" key="3">
    <source>
        <dbReference type="PROSITE" id="PS50943"/>
    </source>
</evidence>
<dbReference type="Proteomes" id="UP001598138">
    <property type="component" value="Unassembled WGS sequence"/>
</dbReference>
<proteinExistence type="predicted"/>
<keyword evidence="2" id="KW-0472">Membrane</keyword>
<keyword evidence="2" id="KW-0812">Transmembrane</keyword>
<dbReference type="InterPro" id="IPR001387">
    <property type="entry name" value="Cro/C1-type_HTH"/>
</dbReference>
<evidence type="ECO:0000256" key="2">
    <source>
        <dbReference type="SAM" id="Phobius"/>
    </source>
</evidence>
<gene>
    <name evidence="4" type="ORF">U0R10_07515</name>
</gene>
<dbReference type="PANTHER" id="PTHR46797">
    <property type="entry name" value="HTH-TYPE TRANSCRIPTIONAL REGULATOR"/>
    <property type="match status" value="1"/>
</dbReference>
<evidence type="ECO:0000313" key="5">
    <source>
        <dbReference type="Proteomes" id="UP001598138"/>
    </source>
</evidence>
<keyword evidence="5" id="KW-1185">Reference proteome</keyword>
<dbReference type="InterPro" id="IPR050807">
    <property type="entry name" value="TransReg_Diox_bact_type"/>
</dbReference>
<dbReference type="CDD" id="cd00093">
    <property type="entry name" value="HTH_XRE"/>
    <property type="match status" value="1"/>
</dbReference>
<accession>A0ABW6DC44</accession>
<dbReference type="EMBL" id="JBBKXZ010000002">
    <property type="protein sequence ID" value="MFD3394462.1"/>
    <property type="molecule type" value="Genomic_DNA"/>
</dbReference>
<dbReference type="Pfam" id="PF01381">
    <property type="entry name" value="HTH_3"/>
    <property type="match status" value="1"/>
</dbReference>